<dbReference type="InterPro" id="IPR000045">
    <property type="entry name" value="Prepilin_IV_endopep_pep"/>
</dbReference>
<reference evidence="4 5" key="1">
    <citation type="submission" date="2023-05" db="EMBL/GenBank/DDBJ databases">
        <title>Rombocin, a short stable natural nisin variant, displays selective antimicrobial activity against Listeria monocytogenes and employs dual mode of action to kill target bacterial strains.</title>
        <authorList>
            <person name="Wambui J."/>
            <person name="Stephan R."/>
            <person name="Kuipers O.P."/>
        </authorList>
    </citation>
    <scope>NUCLEOTIDE SEQUENCE [LARGE SCALE GENOMIC DNA]</scope>
    <source>
        <strain evidence="4 5">RC002</strain>
    </source>
</reference>
<evidence type="ECO:0000256" key="1">
    <source>
        <dbReference type="ARBA" id="ARBA00005801"/>
    </source>
</evidence>
<feature type="transmembrane region" description="Helical" evidence="2">
    <location>
        <begin position="110"/>
        <end position="130"/>
    </location>
</feature>
<feature type="domain" description="Prepilin type IV endopeptidase peptidase" evidence="3">
    <location>
        <begin position="62"/>
        <end position="165"/>
    </location>
</feature>
<evidence type="ECO:0000313" key="4">
    <source>
        <dbReference type="EMBL" id="MDK2564768.1"/>
    </source>
</evidence>
<feature type="transmembrane region" description="Helical" evidence="2">
    <location>
        <begin position="79"/>
        <end position="98"/>
    </location>
</feature>
<keyword evidence="4" id="KW-0378">Hydrolase</keyword>
<evidence type="ECO:0000259" key="3">
    <source>
        <dbReference type="Pfam" id="PF01478"/>
    </source>
</evidence>
<comment type="caution">
    <text evidence="4">The sequence shown here is derived from an EMBL/GenBank/DDBJ whole genome shotgun (WGS) entry which is preliminary data.</text>
</comment>
<evidence type="ECO:0000256" key="2">
    <source>
        <dbReference type="SAM" id="Phobius"/>
    </source>
</evidence>
<sequence>MIYIIITSVIIAHICNKQLYKICDEINKNKINTIIIYLASISSMMLIYYKYGLNVESIKYLSLIPFIIIISIIDYHTIYIYNMTVLSGIIVQGVIFLITINRETDALSHILGLVIGFMIPYILSVVTKGLGKGDIGLYGLCCFALGHNYVTYLIYLSYVMGFIYCMYILLLKRYKIRKIPFAPFISLATITIMLTNYDILKIYFDIISN</sequence>
<dbReference type="PANTHER" id="PTHR30487:SF0">
    <property type="entry name" value="PREPILIN LEADER PEPTIDASE_N-METHYLTRANSFERASE-RELATED"/>
    <property type="match status" value="1"/>
</dbReference>
<organism evidence="4 5">
    <name type="scientific">Romboutsia sedimentorum</name>
    <dbReference type="NCBI Taxonomy" id="1368474"/>
    <lineage>
        <taxon>Bacteria</taxon>
        <taxon>Bacillati</taxon>
        <taxon>Bacillota</taxon>
        <taxon>Clostridia</taxon>
        <taxon>Peptostreptococcales</taxon>
        <taxon>Peptostreptococcaceae</taxon>
        <taxon>Romboutsia</taxon>
    </lineage>
</organism>
<feature type="transmembrane region" description="Helical" evidence="2">
    <location>
        <begin position="58"/>
        <end position="73"/>
    </location>
</feature>
<dbReference type="InterPro" id="IPR050882">
    <property type="entry name" value="Prepilin_peptidase/N-MTase"/>
</dbReference>
<dbReference type="GO" id="GO:0016787">
    <property type="term" value="F:hydrolase activity"/>
    <property type="evidence" value="ECO:0007669"/>
    <property type="project" value="UniProtKB-KW"/>
</dbReference>
<dbReference type="Pfam" id="PF01478">
    <property type="entry name" value="Peptidase_A24"/>
    <property type="match status" value="1"/>
</dbReference>
<keyword evidence="2" id="KW-1133">Transmembrane helix</keyword>
<keyword evidence="2" id="KW-0812">Transmembrane</keyword>
<protein>
    <submittedName>
        <fullName evidence="4">A24 family peptidase</fullName>
        <ecNumber evidence="4">3.4.23.-</ecNumber>
    </submittedName>
</protein>
<proteinExistence type="inferred from homology"/>
<dbReference type="Gene3D" id="1.20.120.1220">
    <property type="match status" value="1"/>
</dbReference>
<accession>A0ABT7ECY4</accession>
<dbReference type="EMBL" id="JASKYM010000011">
    <property type="protein sequence ID" value="MDK2564768.1"/>
    <property type="molecule type" value="Genomic_DNA"/>
</dbReference>
<keyword evidence="2" id="KW-0472">Membrane</keyword>
<feature type="transmembrane region" description="Helical" evidence="2">
    <location>
        <begin position="150"/>
        <end position="170"/>
    </location>
</feature>
<dbReference type="Proteomes" id="UP001301012">
    <property type="component" value="Unassembled WGS sequence"/>
</dbReference>
<gene>
    <name evidence="4" type="ORF">QOZ84_14630</name>
</gene>
<evidence type="ECO:0000313" key="5">
    <source>
        <dbReference type="Proteomes" id="UP001301012"/>
    </source>
</evidence>
<keyword evidence="5" id="KW-1185">Reference proteome</keyword>
<comment type="similarity">
    <text evidence="1">Belongs to the peptidase A24 family.</text>
</comment>
<dbReference type="EC" id="3.4.23.-" evidence="4"/>
<name>A0ABT7ECY4_9FIRM</name>
<dbReference type="PANTHER" id="PTHR30487">
    <property type="entry name" value="TYPE 4 PREPILIN-LIKE PROTEINS LEADER PEPTIDE-PROCESSING ENZYME"/>
    <property type="match status" value="1"/>
</dbReference>
<feature type="transmembrane region" description="Helical" evidence="2">
    <location>
        <begin position="182"/>
        <end position="204"/>
    </location>
</feature>
<dbReference type="RefSeq" id="WP_284133678.1">
    <property type="nucleotide sequence ID" value="NZ_JASKYM010000011.1"/>
</dbReference>